<dbReference type="Gene3D" id="1.10.3860.10">
    <property type="entry name" value="Sodium:dicarboxylate symporter"/>
    <property type="match status" value="1"/>
</dbReference>
<keyword evidence="4 6" id="KW-1133">Transmembrane helix</keyword>
<dbReference type="GO" id="GO:0032329">
    <property type="term" value="P:serine transport"/>
    <property type="evidence" value="ECO:0007669"/>
    <property type="project" value="TreeGrafter"/>
</dbReference>
<dbReference type="GO" id="GO:0005295">
    <property type="term" value="F:neutral L-amino acid:sodium symporter activity"/>
    <property type="evidence" value="ECO:0007669"/>
    <property type="project" value="TreeGrafter"/>
</dbReference>
<protein>
    <submittedName>
        <fullName evidence="7">Serine/threonine symporter</fullName>
    </submittedName>
</protein>
<dbReference type="GO" id="GO:0005886">
    <property type="term" value="C:plasma membrane"/>
    <property type="evidence" value="ECO:0007669"/>
    <property type="project" value="TreeGrafter"/>
</dbReference>
<feature type="transmembrane region" description="Helical" evidence="6">
    <location>
        <begin position="56"/>
        <end position="84"/>
    </location>
</feature>
<evidence type="ECO:0000313" key="8">
    <source>
        <dbReference type="Proteomes" id="UP000015560"/>
    </source>
</evidence>
<evidence type="ECO:0000256" key="2">
    <source>
        <dbReference type="ARBA" id="ARBA00022448"/>
    </source>
</evidence>
<evidence type="ECO:0000256" key="3">
    <source>
        <dbReference type="ARBA" id="ARBA00022692"/>
    </source>
</evidence>
<evidence type="ECO:0000256" key="6">
    <source>
        <dbReference type="SAM" id="Phobius"/>
    </source>
</evidence>
<evidence type="ECO:0000256" key="4">
    <source>
        <dbReference type="ARBA" id="ARBA00022989"/>
    </source>
</evidence>
<evidence type="ECO:0000256" key="5">
    <source>
        <dbReference type="ARBA" id="ARBA00023136"/>
    </source>
</evidence>
<evidence type="ECO:0000313" key="7">
    <source>
        <dbReference type="EMBL" id="BAN73581.1"/>
    </source>
</evidence>
<sequence>MNIPINLQACEDLGLNKESYAISIPLGGSANSGGAAITVSIMTLATANTMGVHVSIFLALLLCFLSAISATGVSGIAGGSLLLIPMAASLFGISNDIAMQVVGIGFIIGVVQDSVETAVNSASDLLFTATAEYADDRRDGHQIDMRAAVRAAGKVKVKAAKPVEEEGEQI</sequence>
<organism evidence="7 8">
    <name type="scientific">Lacticaseibacillus casei DSM 20011 = JCM 1134 = ATCC 393</name>
    <dbReference type="NCBI Taxonomy" id="1423732"/>
    <lineage>
        <taxon>Bacteria</taxon>
        <taxon>Bacillati</taxon>
        <taxon>Bacillota</taxon>
        <taxon>Bacilli</taxon>
        <taxon>Lactobacillales</taxon>
        <taxon>Lactobacillaceae</taxon>
        <taxon>Lacticaseibacillus</taxon>
    </lineage>
</organism>
<proteinExistence type="predicted"/>
<keyword evidence="3 6" id="KW-0812">Transmembrane</keyword>
<dbReference type="PANTHER" id="PTHR42865:SF8">
    <property type="entry name" value="SERINE_THREONINE TRANSPORTER SSTT"/>
    <property type="match status" value="1"/>
</dbReference>
<keyword evidence="2" id="KW-0813">Transport</keyword>
<dbReference type="Pfam" id="PF00375">
    <property type="entry name" value="SDF"/>
    <property type="match status" value="1"/>
</dbReference>
<dbReference type="SUPFAM" id="SSF118215">
    <property type="entry name" value="Proton glutamate symport protein"/>
    <property type="match status" value="1"/>
</dbReference>
<reference evidence="7 8" key="1">
    <citation type="journal article" date="2013" name="PLoS ONE">
        <title>Genomic Adaptation of the Lactobacillus casei Group.</title>
        <authorList>
            <person name="Toh H."/>
            <person name="Oshima K."/>
            <person name="Nakano A."/>
            <person name="Takahata M."/>
            <person name="Murakami M."/>
            <person name="Takaki T."/>
            <person name="Nishiyama H."/>
            <person name="Igimi S."/>
            <person name="Hattori M."/>
            <person name="Morita H."/>
        </authorList>
    </citation>
    <scope>NUCLEOTIDE SEQUENCE [LARGE SCALE GENOMIC DNA]</scope>
    <source>
        <strain evidence="7 8">ATCC 393</strain>
    </source>
</reference>
<gene>
    <name evidence="7" type="ORF">LBCZ_0413</name>
</gene>
<keyword evidence="5 6" id="KW-0472">Membrane</keyword>
<comment type="subcellular location">
    <subcellularLocation>
        <location evidence="1">Membrane</location>
        <topology evidence="1">Multi-pass membrane protein</topology>
    </subcellularLocation>
</comment>
<dbReference type="PANTHER" id="PTHR42865">
    <property type="entry name" value="PROTON/GLUTAMATE-ASPARTATE SYMPORTER"/>
    <property type="match status" value="1"/>
</dbReference>
<dbReference type="Proteomes" id="UP000015560">
    <property type="component" value="Chromosome"/>
</dbReference>
<accession>A0AAD1ES98</accession>
<name>A0AAD1ES98_LACCA</name>
<feature type="transmembrane region" description="Helical" evidence="6">
    <location>
        <begin position="90"/>
        <end position="111"/>
    </location>
</feature>
<dbReference type="InterPro" id="IPR001991">
    <property type="entry name" value="Na-dicarboxylate_symporter"/>
</dbReference>
<dbReference type="InterPro" id="IPR036458">
    <property type="entry name" value="Na:dicarbo_symporter_sf"/>
</dbReference>
<dbReference type="EMBL" id="AP012544">
    <property type="protein sequence ID" value="BAN73581.1"/>
    <property type="molecule type" value="Genomic_DNA"/>
</dbReference>
<dbReference type="AlphaFoldDB" id="A0AAD1ES98"/>
<evidence type="ECO:0000256" key="1">
    <source>
        <dbReference type="ARBA" id="ARBA00004141"/>
    </source>
</evidence>